<feature type="chain" id="PRO_5045589891" evidence="1">
    <location>
        <begin position="30"/>
        <end position="218"/>
    </location>
</feature>
<organism evidence="2 3">
    <name type="scientific">Kribbella ginsengisoli</name>
    <dbReference type="NCBI Taxonomy" id="363865"/>
    <lineage>
        <taxon>Bacteria</taxon>
        <taxon>Bacillati</taxon>
        <taxon>Actinomycetota</taxon>
        <taxon>Actinomycetes</taxon>
        <taxon>Propionibacteriales</taxon>
        <taxon>Kribbellaceae</taxon>
        <taxon>Kribbella</taxon>
    </lineage>
</organism>
<proteinExistence type="predicted"/>
<dbReference type="EMBL" id="BAABAA010000002">
    <property type="protein sequence ID" value="GAA3554811.1"/>
    <property type="molecule type" value="Genomic_DNA"/>
</dbReference>
<gene>
    <name evidence="2" type="ORF">GCM10022235_23450</name>
</gene>
<name>A0ABP6WVT6_9ACTN</name>
<keyword evidence="3" id="KW-1185">Reference proteome</keyword>
<protein>
    <submittedName>
        <fullName evidence="2">Uncharacterized protein</fullName>
    </submittedName>
</protein>
<comment type="caution">
    <text evidence="2">The sequence shown here is derived from an EMBL/GenBank/DDBJ whole genome shotgun (WGS) entry which is preliminary data.</text>
</comment>
<accession>A0ABP6WVT6</accession>
<evidence type="ECO:0000313" key="2">
    <source>
        <dbReference type="EMBL" id="GAA3554811.1"/>
    </source>
</evidence>
<keyword evidence="1" id="KW-0732">Signal</keyword>
<reference evidence="3" key="1">
    <citation type="journal article" date="2019" name="Int. J. Syst. Evol. Microbiol.">
        <title>The Global Catalogue of Microorganisms (GCM) 10K type strain sequencing project: providing services to taxonomists for standard genome sequencing and annotation.</title>
        <authorList>
            <consortium name="The Broad Institute Genomics Platform"/>
            <consortium name="The Broad Institute Genome Sequencing Center for Infectious Disease"/>
            <person name="Wu L."/>
            <person name="Ma J."/>
        </authorList>
    </citation>
    <scope>NUCLEOTIDE SEQUENCE [LARGE SCALE GENOMIC DNA]</scope>
    <source>
        <strain evidence="3">JCM 16928</strain>
    </source>
</reference>
<sequence length="218" mass="24705">MGTRFKRLAALAGALVLVSSVSGPMIARAAEAGNAQGLRMGTDLFWNYDFTTKVGAGWDKVDWNVTLLFYNNAEVDKVKNSSAMRFSYPFSGGSMYAFMNDGAGGYYDSDRGPKTDTPSCFGDTRHFRIYADADDRMYTTGLGYWVFATTHKDFNELCADYYGDTNGTEADVANRFASKGYTVLRNYSYFYNYEPYHLDPRNKKHRWQCDGYATYIRM</sequence>
<feature type="signal peptide" evidence="1">
    <location>
        <begin position="1"/>
        <end position="29"/>
    </location>
</feature>
<evidence type="ECO:0000256" key="1">
    <source>
        <dbReference type="SAM" id="SignalP"/>
    </source>
</evidence>
<dbReference type="Proteomes" id="UP001501222">
    <property type="component" value="Unassembled WGS sequence"/>
</dbReference>
<dbReference type="RefSeq" id="WP_344840140.1">
    <property type="nucleotide sequence ID" value="NZ_BAABAA010000002.1"/>
</dbReference>
<evidence type="ECO:0000313" key="3">
    <source>
        <dbReference type="Proteomes" id="UP001501222"/>
    </source>
</evidence>